<dbReference type="PANTHER" id="PTHR43413:SF8">
    <property type="entry name" value="HTH-TYPE TRANSCRIPTIONAL REGULATOR PTR1"/>
    <property type="match status" value="1"/>
</dbReference>
<dbReference type="InterPro" id="IPR050684">
    <property type="entry name" value="HTH-Siroheme_Decarb"/>
</dbReference>
<name>A0A348B682_9CREN</name>
<keyword evidence="7" id="KW-1185">Reference proteome</keyword>
<dbReference type="Pfam" id="PF13412">
    <property type="entry name" value="HTH_24"/>
    <property type="match status" value="2"/>
</dbReference>
<dbReference type="SUPFAM" id="SSF46785">
    <property type="entry name" value="Winged helix' DNA-binding domain"/>
    <property type="match status" value="2"/>
</dbReference>
<keyword evidence="2" id="KW-0238">DNA-binding</keyword>
<accession>A0A348B682</accession>
<dbReference type="KEGG" id="sacd:HS1genome_2073"/>
<sequence length="275" mass="31637">MKTIYRGLYITKYMDSLYYDILRYLMEDGRTPKRRIASMLNVDPSSVEVRFKKMMEEEIIKRFALYVDYSALGLERAFASFKGLPEERIKELNGVVAYFTCAEGNTVMEVVARRRDELMETIKVAGQPWKVWIQPPSPSPLPSIDKYLLKVLAEDPRAKEFKVAEALKVSARTVRRHLRHLKTKGVMRVIPIVDLRKVQGIMFSVHTKAADEVKKVVRARPLWETSKGETVTMNYFVKDVAEVRKVSEQVVKLDPDATVTIKTSYDVKTPSWALA</sequence>
<organism evidence="5 7">
    <name type="scientific">Sulfodiicoccus acidiphilus</name>
    <dbReference type="NCBI Taxonomy" id="1670455"/>
    <lineage>
        <taxon>Archaea</taxon>
        <taxon>Thermoproteota</taxon>
        <taxon>Thermoprotei</taxon>
        <taxon>Sulfolobales</taxon>
        <taxon>Sulfolobaceae</taxon>
        <taxon>Sulfodiicoccus</taxon>
    </lineage>
</organism>
<reference evidence="5" key="3">
    <citation type="journal article" date="2019" name="BMC Res. Notes">
        <title>Complete genome sequence of the Sulfodiicoccus acidiphilus strain HS-1T, the first crenarchaeon that lacks polB3, isolated from an acidic hot spring in Ohwaku-dani, Hakone, Japan.</title>
        <authorList>
            <person name="Sakai H.D."/>
            <person name="Kurosawa N."/>
        </authorList>
    </citation>
    <scope>NUCLEOTIDE SEQUENCE</scope>
    <source>
        <strain evidence="5">HS-1</strain>
    </source>
</reference>
<evidence type="ECO:0000256" key="1">
    <source>
        <dbReference type="ARBA" id="ARBA00023015"/>
    </source>
</evidence>
<protein>
    <recommendedName>
        <fullName evidence="4">HTH asnC-type domain-containing protein</fullName>
    </recommendedName>
</protein>
<evidence type="ECO:0000259" key="4">
    <source>
        <dbReference type="PROSITE" id="PS50956"/>
    </source>
</evidence>
<reference evidence="6" key="4">
    <citation type="submission" date="2020-09" db="EMBL/GenBank/DDBJ databases">
        <authorList>
            <person name="Sun Q."/>
            <person name="Ohkuma M."/>
        </authorList>
    </citation>
    <scope>NUCLEOTIDE SEQUENCE</scope>
    <source>
        <strain evidence="6">JCM 31740</strain>
    </source>
</reference>
<dbReference type="InterPro" id="IPR036388">
    <property type="entry name" value="WH-like_DNA-bd_sf"/>
</dbReference>
<reference evidence="6" key="1">
    <citation type="journal article" date="2014" name="Int. J. Syst. Evol. Microbiol.">
        <title>Complete genome sequence of Corynebacterium casei LMG S-19264T (=DSM 44701T), isolated from a smear-ripened cheese.</title>
        <authorList>
            <consortium name="US DOE Joint Genome Institute (JGI-PGF)"/>
            <person name="Walter F."/>
            <person name="Albersmeier A."/>
            <person name="Kalinowski J."/>
            <person name="Ruckert C."/>
        </authorList>
    </citation>
    <scope>NUCLEOTIDE SEQUENCE</scope>
    <source>
        <strain evidence="6">JCM 31740</strain>
    </source>
</reference>
<dbReference type="Gene3D" id="1.10.10.10">
    <property type="entry name" value="Winged helix-like DNA-binding domain superfamily/Winged helix DNA-binding domain"/>
    <property type="match status" value="2"/>
</dbReference>
<gene>
    <name evidence="6" type="ORF">GCM10007116_13920</name>
    <name evidence="5" type="ORF">HS1genome_2073</name>
</gene>
<dbReference type="EMBL" id="BMQS01000012">
    <property type="protein sequence ID" value="GGT97660.1"/>
    <property type="molecule type" value="Genomic_DNA"/>
</dbReference>
<dbReference type="PANTHER" id="PTHR43413">
    <property type="entry name" value="TRANSCRIPTIONAL REGULATOR, ASNC FAMILY"/>
    <property type="match status" value="1"/>
</dbReference>
<evidence type="ECO:0000256" key="3">
    <source>
        <dbReference type="ARBA" id="ARBA00023163"/>
    </source>
</evidence>
<dbReference type="EMBL" id="AP018553">
    <property type="protein sequence ID" value="BBD73684.1"/>
    <property type="molecule type" value="Genomic_DNA"/>
</dbReference>
<dbReference type="Proteomes" id="UP000276741">
    <property type="component" value="Chromosome"/>
</dbReference>
<evidence type="ECO:0000256" key="2">
    <source>
        <dbReference type="ARBA" id="ARBA00023125"/>
    </source>
</evidence>
<dbReference type="InterPro" id="IPR000485">
    <property type="entry name" value="AsnC-type_HTH_dom"/>
</dbReference>
<dbReference type="AlphaFoldDB" id="A0A348B682"/>
<dbReference type="InterPro" id="IPR036390">
    <property type="entry name" value="WH_DNA-bd_sf"/>
</dbReference>
<proteinExistence type="predicted"/>
<evidence type="ECO:0000313" key="6">
    <source>
        <dbReference type="EMBL" id="GGT97660.1"/>
    </source>
</evidence>
<dbReference type="InterPro" id="IPR019888">
    <property type="entry name" value="Tscrpt_reg_AsnC-like"/>
</dbReference>
<reference evidence="7" key="2">
    <citation type="submission" date="2018-04" db="EMBL/GenBank/DDBJ databases">
        <title>Complete genome sequence of Sulfodiicoccus acidiphilus strain HS-1.</title>
        <authorList>
            <person name="Sakai H.D."/>
            <person name="Kurosawa N."/>
        </authorList>
    </citation>
    <scope>NUCLEOTIDE SEQUENCE [LARGE SCALE GENOMIC DNA]</scope>
    <source>
        <strain evidence="7">HS-1</strain>
    </source>
</reference>
<dbReference type="SMART" id="SM00344">
    <property type="entry name" value="HTH_ASNC"/>
    <property type="match status" value="1"/>
</dbReference>
<keyword evidence="1" id="KW-0805">Transcription regulation</keyword>
<dbReference type="GO" id="GO:0043565">
    <property type="term" value="F:sequence-specific DNA binding"/>
    <property type="evidence" value="ECO:0007669"/>
    <property type="project" value="InterPro"/>
</dbReference>
<evidence type="ECO:0000313" key="5">
    <source>
        <dbReference type="EMBL" id="BBD73684.1"/>
    </source>
</evidence>
<dbReference type="Proteomes" id="UP000616143">
    <property type="component" value="Unassembled WGS sequence"/>
</dbReference>
<keyword evidence="3" id="KW-0804">Transcription</keyword>
<dbReference type="PROSITE" id="PS50956">
    <property type="entry name" value="HTH_ASNC_2"/>
    <property type="match status" value="1"/>
</dbReference>
<feature type="domain" description="HTH asnC-type" evidence="4">
    <location>
        <begin position="21"/>
        <end position="75"/>
    </location>
</feature>
<evidence type="ECO:0000313" key="7">
    <source>
        <dbReference type="Proteomes" id="UP000276741"/>
    </source>
</evidence>